<proteinExistence type="predicted"/>
<accession>A0A6C0BSL3</accession>
<organism evidence="1">
    <name type="scientific">viral metagenome</name>
    <dbReference type="NCBI Taxonomy" id="1070528"/>
    <lineage>
        <taxon>unclassified sequences</taxon>
        <taxon>metagenomes</taxon>
        <taxon>organismal metagenomes</taxon>
    </lineage>
</organism>
<name>A0A6C0BSL3_9ZZZZ</name>
<dbReference type="EMBL" id="MN739236">
    <property type="protein sequence ID" value="QHS94972.1"/>
    <property type="molecule type" value="Genomic_DNA"/>
</dbReference>
<protein>
    <submittedName>
        <fullName evidence="1">Uncharacterized protein</fullName>
    </submittedName>
</protein>
<dbReference type="AlphaFoldDB" id="A0A6C0BSL3"/>
<reference evidence="1" key="1">
    <citation type="journal article" date="2020" name="Nature">
        <title>Giant virus diversity and host interactions through global metagenomics.</title>
        <authorList>
            <person name="Schulz F."/>
            <person name="Roux S."/>
            <person name="Paez-Espino D."/>
            <person name="Jungbluth S."/>
            <person name="Walsh D.A."/>
            <person name="Denef V.J."/>
            <person name="McMahon K.D."/>
            <person name="Konstantinidis K.T."/>
            <person name="Eloe-Fadrosh E.A."/>
            <person name="Kyrpides N.C."/>
            <person name="Woyke T."/>
        </authorList>
    </citation>
    <scope>NUCLEOTIDE SEQUENCE</scope>
    <source>
        <strain evidence="1">GVMAG-M-3300018428-16</strain>
    </source>
</reference>
<sequence>MYMIALKNMMNSETGRKFMSIILGFGLASLFSKVCNERNCLVFRGKDPAEIKDKIFKSDNKCYKYDLINTSCNTKTKILRIA</sequence>
<evidence type="ECO:0000313" key="1">
    <source>
        <dbReference type="EMBL" id="QHS94972.1"/>
    </source>
</evidence>